<gene>
    <name evidence="1" type="ORF">Cabys_3996</name>
</gene>
<name>A0A1J1CDE3_CALAY</name>
<organism evidence="1 2">
    <name type="scientific">Caldithrix abyssi DSM 13497</name>
    <dbReference type="NCBI Taxonomy" id="880073"/>
    <lineage>
        <taxon>Bacteria</taxon>
        <taxon>Pseudomonadati</taxon>
        <taxon>Calditrichota</taxon>
        <taxon>Calditrichia</taxon>
        <taxon>Calditrichales</taxon>
        <taxon>Calditrichaceae</taxon>
        <taxon>Caldithrix</taxon>
    </lineage>
</organism>
<sequence length="56" mass="6435">MIGVICEKITLSALRLILVADLLAWSEYKAEKQKGKKCKIKLDKWANIFLILCKEI</sequence>
<dbReference type="KEGG" id="caby:Cabys_3996"/>
<protein>
    <submittedName>
        <fullName evidence="1">Uncharacterized protein</fullName>
    </submittedName>
</protein>
<dbReference type="RefSeq" id="WP_169833737.1">
    <property type="nucleotide sequence ID" value="NZ_CP018099.1"/>
</dbReference>
<reference evidence="1 2" key="1">
    <citation type="submission" date="2016-11" db="EMBL/GenBank/DDBJ databases">
        <title>Genomic analysis of Caldithrix abyssi and proposal of a novel bacterial phylum Caldithrichaeota.</title>
        <authorList>
            <person name="Kublanov I."/>
            <person name="Sigalova O."/>
            <person name="Gavrilov S."/>
            <person name="Lebedinsky A."/>
            <person name="Ivanova N."/>
            <person name="Daum C."/>
            <person name="Reddy T."/>
            <person name="Klenk H.P."/>
            <person name="Goker M."/>
            <person name="Reva O."/>
            <person name="Miroshnichenko M."/>
            <person name="Kyprides N."/>
            <person name="Woyke T."/>
            <person name="Gelfand M."/>
        </authorList>
    </citation>
    <scope>NUCLEOTIDE SEQUENCE [LARGE SCALE GENOMIC DNA]</scope>
    <source>
        <strain evidence="1 2">LF13</strain>
    </source>
</reference>
<dbReference type="Proteomes" id="UP000183868">
    <property type="component" value="Chromosome"/>
</dbReference>
<accession>A0A1J1CDE3</accession>
<proteinExistence type="predicted"/>
<dbReference type="AlphaFoldDB" id="A0A1J1CDE3"/>
<evidence type="ECO:0000313" key="1">
    <source>
        <dbReference type="EMBL" id="APF20741.1"/>
    </source>
</evidence>
<dbReference type="EMBL" id="CP018099">
    <property type="protein sequence ID" value="APF20741.1"/>
    <property type="molecule type" value="Genomic_DNA"/>
</dbReference>
<evidence type="ECO:0000313" key="2">
    <source>
        <dbReference type="Proteomes" id="UP000183868"/>
    </source>
</evidence>